<dbReference type="RefSeq" id="WP_075727963.1">
    <property type="nucleotide sequence ID" value="NZ_CP009245.1"/>
</dbReference>
<gene>
    <name evidence="1" type="ORF">CAQU_12065</name>
</gene>
<organism evidence="1 2">
    <name type="scientific">Corynebacterium aquilae DSM 44791</name>
    <dbReference type="NCBI Taxonomy" id="1431546"/>
    <lineage>
        <taxon>Bacteria</taxon>
        <taxon>Bacillati</taxon>
        <taxon>Actinomycetota</taxon>
        <taxon>Actinomycetes</taxon>
        <taxon>Mycobacteriales</taxon>
        <taxon>Corynebacteriaceae</taxon>
        <taxon>Corynebacterium</taxon>
    </lineage>
</organism>
<evidence type="ECO:0000313" key="2">
    <source>
        <dbReference type="Proteomes" id="UP000185478"/>
    </source>
</evidence>
<proteinExistence type="predicted"/>
<dbReference type="Proteomes" id="UP000185478">
    <property type="component" value="Chromosome"/>
</dbReference>
<protein>
    <recommendedName>
        <fullName evidence="3">Lipoprotein</fullName>
    </recommendedName>
</protein>
<dbReference type="AlphaFoldDB" id="A0A1L7CIP7"/>
<evidence type="ECO:0008006" key="3">
    <source>
        <dbReference type="Google" id="ProtNLM"/>
    </source>
</evidence>
<dbReference type="EMBL" id="CP009245">
    <property type="protein sequence ID" value="APT85653.1"/>
    <property type="molecule type" value="Genomic_DNA"/>
</dbReference>
<dbReference type="PROSITE" id="PS51257">
    <property type="entry name" value="PROKAR_LIPOPROTEIN"/>
    <property type="match status" value="1"/>
</dbReference>
<dbReference type="KEGG" id="caqu:CAQU_12065"/>
<dbReference type="OrthoDB" id="4426181at2"/>
<sequence>MNKAIVASIATLVSLSSLGGCHGEPEHVDAIGKLVRAGAPFTLNDVYPGVVAKGYFFCQYSDPSEAAPYGFSKAQFYTADNDVHMWETATAVGVTFNDGSAPIIEWFPASEVDACDDTNNRGKTIEPDQVITITQVNKDLGPQGTRMVPTLRLT</sequence>
<accession>A0A1L7CIP7</accession>
<dbReference type="STRING" id="1431546.CAQU_12065"/>
<name>A0A1L7CIP7_9CORY</name>
<keyword evidence="2" id="KW-1185">Reference proteome</keyword>
<reference evidence="1 2" key="1">
    <citation type="submission" date="2014-08" db="EMBL/GenBank/DDBJ databases">
        <title>Complete genome sequence of Corynebacterium aquilae S-613T(T) (=DSM 44791(T)), isolated from the choana of a healthy golden eagle.</title>
        <authorList>
            <person name="Ruckert C."/>
            <person name="Albersmeier A."/>
            <person name="Winkler A."/>
            <person name="Kalinowski J."/>
        </authorList>
    </citation>
    <scope>NUCLEOTIDE SEQUENCE [LARGE SCALE GENOMIC DNA]</scope>
    <source>
        <strain evidence="1 2">S-613</strain>
    </source>
</reference>
<evidence type="ECO:0000313" key="1">
    <source>
        <dbReference type="EMBL" id="APT85653.1"/>
    </source>
</evidence>